<evidence type="ECO:0000256" key="1">
    <source>
        <dbReference type="SAM" id="MobiDB-lite"/>
    </source>
</evidence>
<dbReference type="SUPFAM" id="SSF56672">
    <property type="entry name" value="DNA/RNA polymerases"/>
    <property type="match status" value="1"/>
</dbReference>
<dbReference type="Pfam" id="PF07727">
    <property type="entry name" value="RVT_2"/>
    <property type="match status" value="1"/>
</dbReference>
<feature type="transmembrane region" description="Helical" evidence="2">
    <location>
        <begin position="7"/>
        <end position="32"/>
    </location>
</feature>
<keyword evidence="2" id="KW-1133">Transmembrane helix</keyword>
<sequence>MTTLLKLVIAAIEALLLLLILILIRYPLLLLLLSTLDPPSHSPQINWRTSSLRLSSGLVMHSLPLLFLSCLDPRTRQELGTSLKIGRLFEISSLRLPTIDLFPKVSTPSLEVSIPSPEVSTSIPQTKSSDYFSGSPFDESPHSSPKSLTPVPSEDPAPTTTLHRSSLVTSLHSHLRDFHCYTTRASLLSGCSRSKLDLTDPLSDTKLVLLPKIYTGPLISERLFQMDVKNVFLNGDLSEEVYMQPSSCSYDSALFLHRTGKGTILLLLYVDDMIITNDDLSGIQELKDFLSQNFEMKDLGHLSYFLGLEITSYDDGFYLTQAKYTFDLLSRAGLIDHKIVDTPIELNAPLTLSSREPLT</sequence>
<proteinExistence type="predicted"/>
<evidence type="ECO:0000259" key="3">
    <source>
        <dbReference type="Pfam" id="PF07727"/>
    </source>
</evidence>
<accession>A0A2N9FYL9</accession>
<organism evidence="4">
    <name type="scientific">Fagus sylvatica</name>
    <name type="common">Beechnut</name>
    <dbReference type="NCBI Taxonomy" id="28930"/>
    <lineage>
        <taxon>Eukaryota</taxon>
        <taxon>Viridiplantae</taxon>
        <taxon>Streptophyta</taxon>
        <taxon>Embryophyta</taxon>
        <taxon>Tracheophyta</taxon>
        <taxon>Spermatophyta</taxon>
        <taxon>Magnoliopsida</taxon>
        <taxon>eudicotyledons</taxon>
        <taxon>Gunneridae</taxon>
        <taxon>Pentapetalae</taxon>
        <taxon>rosids</taxon>
        <taxon>fabids</taxon>
        <taxon>Fagales</taxon>
        <taxon>Fagaceae</taxon>
        <taxon>Fagus</taxon>
    </lineage>
</organism>
<gene>
    <name evidence="4" type="ORF">FSB_LOCUS19923</name>
</gene>
<feature type="region of interest" description="Disordered" evidence="1">
    <location>
        <begin position="109"/>
        <end position="162"/>
    </location>
</feature>
<keyword evidence="2" id="KW-0472">Membrane</keyword>
<protein>
    <recommendedName>
        <fullName evidence="3">Reverse transcriptase Ty1/copia-type domain-containing protein</fullName>
    </recommendedName>
</protein>
<reference evidence="4" key="1">
    <citation type="submission" date="2018-02" db="EMBL/GenBank/DDBJ databases">
        <authorList>
            <person name="Cohen D.B."/>
            <person name="Kent A.D."/>
        </authorList>
    </citation>
    <scope>NUCLEOTIDE SEQUENCE</scope>
</reference>
<dbReference type="InterPro" id="IPR043502">
    <property type="entry name" value="DNA/RNA_pol_sf"/>
</dbReference>
<feature type="compositionally biased region" description="Polar residues" evidence="1">
    <location>
        <begin position="118"/>
        <end position="132"/>
    </location>
</feature>
<evidence type="ECO:0000313" key="4">
    <source>
        <dbReference type="EMBL" id="SPC92041.1"/>
    </source>
</evidence>
<evidence type="ECO:0000256" key="2">
    <source>
        <dbReference type="SAM" id="Phobius"/>
    </source>
</evidence>
<name>A0A2N9FYL9_FAGSY</name>
<keyword evidence="2" id="KW-0812">Transmembrane</keyword>
<feature type="domain" description="Reverse transcriptase Ty1/copia-type" evidence="3">
    <location>
        <begin position="252"/>
        <end position="345"/>
    </location>
</feature>
<dbReference type="EMBL" id="OIVN01001275">
    <property type="protein sequence ID" value="SPC92041.1"/>
    <property type="molecule type" value="Genomic_DNA"/>
</dbReference>
<dbReference type="AlphaFoldDB" id="A0A2N9FYL9"/>
<dbReference type="InterPro" id="IPR013103">
    <property type="entry name" value="RVT_2"/>
</dbReference>